<evidence type="ECO:0000313" key="3">
    <source>
        <dbReference type="EMBL" id="UOB18282.1"/>
    </source>
</evidence>
<keyword evidence="1" id="KW-1133">Transmembrane helix</keyword>
<dbReference type="InterPro" id="IPR037185">
    <property type="entry name" value="EmrE-like"/>
</dbReference>
<dbReference type="EMBL" id="CP094358">
    <property type="protein sequence ID" value="UOB18282.1"/>
    <property type="molecule type" value="Genomic_DNA"/>
</dbReference>
<sequence>MLNDKLKNYLHLHFIIFIWGFTAILGALISVDAVSLVWYRILLAVIFLYAYIIIKKFSLHVPKQVLLGMVVTGIIIALHWITFFMAIKVSNVSVTLATISTAALFTSILEPIWYKRKMIWYEVMFGLIVVVGLYVIFDVDKAYVTGIILALISAFLASVFSLINGKYVKKYRASVISFYELISGFIFITVYFLFTGQFNARFFSLLPSDWLYLILLASVCTTYAFIAGVHVMKHLTPYTVMLTVNLEPVYGIILAFFILGDEEKMSPQFYFGALIILSVVIINGILKNSLKKKSSSGLLNS</sequence>
<keyword evidence="1" id="KW-0812">Transmembrane</keyword>
<dbReference type="InterPro" id="IPR000620">
    <property type="entry name" value="EamA_dom"/>
</dbReference>
<feature type="transmembrane region" description="Helical" evidence="1">
    <location>
        <begin position="66"/>
        <end position="87"/>
    </location>
</feature>
<feature type="transmembrane region" description="Helical" evidence="1">
    <location>
        <begin position="37"/>
        <end position="54"/>
    </location>
</feature>
<dbReference type="KEGG" id="fbm:MQE35_03085"/>
<dbReference type="Pfam" id="PF00892">
    <property type="entry name" value="EamA"/>
    <property type="match status" value="2"/>
</dbReference>
<organism evidence="3 4">
    <name type="scientific">Abyssalbus ytuae</name>
    <dbReference type="NCBI Taxonomy" id="2926907"/>
    <lineage>
        <taxon>Bacteria</taxon>
        <taxon>Pseudomonadati</taxon>
        <taxon>Bacteroidota</taxon>
        <taxon>Flavobacteriia</taxon>
        <taxon>Flavobacteriales</taxon>
        <taxon>Flavobacteriaceae</taxon>
        <taxon>Abyssalbus</taxon>
    </lineage>
</organism>
<feature type="transmembrane region" description="Helical" evidence="1">
    <location>
        <begin position="210"/>
        <end position="231"/>
    </location>
</feature>
<feature type="transmembrane region" description="Helical" evidence="1">
    <location>
        <begin position="93"/>
        <end position="112"/>
    </location>
</feature>
<evidence type="ECO:0000259" key="2">
    <source>
        <dbReference type="Pfam" id="PF00892"/>
    </source>
</evidence>
<name>A0A9E7CUE7_9FLAO</name>
<keyword evidence="4" id="KW-1185">Reference proteome</keyword>
<keyword evidence="1" id="KW-0472">Membrane</keyword>
<accession>A0A9E7CUE7</accession>
<feature type="transmembrane region" description="Helical" evidence="1">
    <location>
        <begin position="269"/>
        <end position="286"/>
    </location>
</feature>
<proteinExistence type="predicted"/>
<feature type="transmembrane region" description="Helical" evidence="1">
    <location>
        <begin position="143"/>
        <end position="163"/>
    </location>
</feature>
<dbReference type="RefSeq" id="WP_255844389.1">
    <property type="nucleotide sequence ID" value="NZ_CP094358.1"/>
</dbReference>
<feature type="transmembrane region" description="Helical" evidence="1">
    <location>
        <begin position="119"/>
        <end position="137"/>
    </location>
</feature>
<feature type="transmembrane region" description="Helical" evidence="1">
    <location>
        <begin position="175"/>
        <end position="194"/>
    </location>
</feature>
<evidence type="ECO:0000256" key="1">
    <source>
        <dbReference type="SAM" id="Phobius"/>
    </source>
</evidence>
<dbReference type="SUPFAM" id="SSF103481">
    <property type="entry name" value="Multidrug resistance efflux transporter EmrE"/>
    <property type="match status" value="2"/>
</dbReference>
<feature type="transmembrane region" description="Helical" evidence="1">
    <location>
        <begin position="238"/>
        <end position="257"/>
    </location>
</feature>
<feature type="domain" description="EamA" evidence="2">
    <location>
        <begin position="16"/>
        <end position="137"/>
    </location>
</feature>
<protein>
    <submittedName>
        <fullName evidence="3">DMT family transporter</fullName>
    </submittedName>
</protein>
<dbReference type="AlphaFoldDB" id="A0A9E7CUE7"/>
<evidence type="ECO:0000313" key="4">
    <source>
        <dbReference type="Proteomes" id="UP000831290"/>
    </source>
</evidence>
<gene>
    <name evidence="3" type="ORF">MQE35_03085</name>
</gene>
<dbReference type="GO" id="GO:0016020">
    <property type="term" value="C:membrane"/>
    <property type="evidence" value="ECO:0007669"/>
    <property type="project" value="InterPro"/>
</dbReference>
<feature type="transmembrane region" description="Helical" evidence="1">
    <location>
        <begin position="12"/>
        <end position="31"/>
    </location>
</feature>
<dbReference type="PANTHER" id="PTHR22911">
    <property type="entry name" value="ACYL-MALONYL CONDENSING ENZYME-RELATED"/>
    <property type="match status" value="1"/>
</dbReference>
<feature type="domain" description="EamA" evidence="2">
    <location>
        <begin position="145"/>
        <end position="282"/>
    </location>
</feature>
<reference evidence="3" key="1">
    <citation type="submission" date="2022-03" db="EMBL/GenBank/DDBJ databases">
        <title>Description of Abyssus ytuae gen. nov., sp. nov., a novel member of the family Flavobacteriaceae isolated from the sediment of Mariana Trench.</title>
        <authorList>
            <person name="Zhang J."/>
            <person name="Xu X."/>
        </authorList>
    </citation>
    <scope>NUCLEOTIDE SEQUENCE</scope>
    <source>
        <strain evidence="3">MT3330</strain>
    </source>
</reference>
<dbReference type="PANTHER" id="PTHR22911:SF79">
    <property type="entry name" value="MOBA-LIKE NTP TRANSFERASE DOMAIN-CONTAINING PROTEIN"/>
    <property type="match status" value="1"/>
</dbReference>
<dbReference type="Proteomes" id="UP000831290">
    <property type="component" value="Chromosome"/>
</dbReference>